<dbReference type="Pfam" id="PF01370">
    <property type="entry name" value="Epimerase"/>
    <property type="match status" value="1"/>
</dbReference>
<comment type="caution">
    <text evidence="2">The sequence shown here is derived from an EMBL/GenBank/DDBJ whole genome shotgun (WGS) entry which is preliminary data.</text>
</comment>
<name>A0A9P9DRT1_9PLEO</name>
<dbReference type="Proteomes" id="UP000700596">
    <property type="component" value="Unassembled WGS sequence"/>
</dbReference>
<sequence>MPHNILITGGSGYLGGTLLARLSHAQLPPHNRLFALVRTPEQATAVRQYAGAEALNLNFSDPDSVQKVVIDNEISIVFHLFNPLDTVHSVSFIQALSEVKRRTGREVHFLFTTGAKLFSSHAGAPEGKVLRDADEGLYGVQKDMVRRAPHEVMGKGVEANNVVVETAERFGVRSYIFAPCIVYGKGEGFGNVISIQTVAIVKAAKKLRRVYRVDEGRPTWPVCQVQDNTGLYLEILRAFLEGRDIPHGRNGYYLASPGSVAWDDIYGAIAKALYKRKVIDDATIEMADDAVLQKMGDALGCPKEMVGVQLGGLCTFTPENGKKIGWTPQYPPEHIIEAADDEVELILQHLKP</sequence>
<dbReference type="Gene3D" id="3.40.50.720">
    <property type="entry name" value="NAD(P)-binding Rossmann-like Domain"/>
    <property type="match status" value="1"/>
</dbReference>
<dbReference type="GO" id="GO:0005737">
    <property type="term" value="C:cytoplasm"/>
    <property type="evidence" value="ECO:0007669"/>
    <property type="project" value="TreeGrafter"/>
</dbReference>
<dbReference type="InterPro" id="IPR001509">
    <property type="entry name" value="Epimerase_deHydtase"/>
</dbReference>
<dbReference type="OrthoDB" id="10262413at2759"/>
<organism evidence="2 3">
    <name type="scientific">Dendryphion nanum</name>
    <dbReference type="NCBI Taxonomy" id="256645"/>
    <lineage>
        <taxon>Eukaryota</taxon>
        <taxon>Fungi</taxon>
        <taxon>Dikarya</taxon>
        <taxon>Ascomycota</taxon>
        <taxon>Pezizomycotina</taxon>
        <taxon>Dothideomycetes</taxon>
        <taxon>Pleosporomycetidae</taxon>
        <taxon>Pleosporales</taxon>
        <taxon>Torulaceae</taxon>
        <taxon>Dendryphion</taxon>
    </lineage>
</organism>
<evidence type="ECO:0000259" key="1">
    <source>
        <dbReference type="Pfam" id="PF01370"/>
    </source>
</evidence>
<proteinExistence type="predicted"/>
<dbReference type="EMBL" id="JAGMWT010000008">
    <property type="protein sequence ID" value="KAH7124103.1"/>
    <property type="molecule type" value="Genomic_DNA"/>
</dbReference>
<dbReference type="InterPro" id="IPR036291">
    <property type="entry name" value="NAD(P)-bd_dom_sf"/>
</dbReference>
<evidence type="ECO:0000313" key="2">
    <source>
        <dbReference type="EMBL" id="KAH7124103.1"/>
    </source>
</evidence>
<gene>
    <name evidence="2" type="ORF">B0J11DRAFT_530697</name>
</gene>
<accession>A0A9P9DRT1</accession>
<reference evidence="2" key="1">
    <citation type="journal article" date="2021" name="Nat. Commun.">
        <title>Genetic determinants of endophytism in the Arabidopsis root mycobiome.</title>
        <authorList>
            <person name="Mesny F."/>
            <person name="Miyauchi S."/>
            <person name="Thiergart T."/>
            <person name="Pickel B."/>
            <person name="Atanasova L."/>
            <person name="Karlsson M."/>
            <person name="Huettel B."/>
            <person name="Barry K.W."/>
            <person name="Haridas S."/>
            <person name="Chen C."/>
            <person name="Bauer D."/>
            <person name="Andreopoulos W."/>
            <person name="Pangilinan J."/>
            <person name="LaButti K."/>
            <person name="Riley R."/>
            <person name="Lipzen A."/>
            <person name="Clum A."/>
            <person name="Drula E."/>
            <person name="Henrissat B."/>
            <person name="Kohler A."/>
            <person name="Grigoriev I.V."/>
            <person name="Martin F.M."/>
            <person name="Hacquard S."/>
        </authorList>
    </citation>
    <scope>NUCLEOTIDE SEQUENCE</scope>
    <source>
        <strain evidence="2">MPI-CAGE-CH-0243</strain>
    </source>
</reference>
<evidence type="ECO:0000313" key="3">
    <source>
        <dbReference type="Proteomes" id="UP000700596"/>
    </source>
</evidence>
<feature type="domain" description="NAD-dependent epimerase/dehydratase" evidence="1">
    <location>
        <begin position="5"/>
        <end position="238"/>
    </location>
</feature>
<dbReference type="AlphaFoldDB" id="A0A9P9DRT1"/>
<dbReference type="GO" id="GO:0004029">
    <property type="term" value="F:aldehyde dehydrogenase (NAD+) activity"/>
    <property type="evidence" value="ECO:0007669"/>
    <property type="project" value="TreeGrafter"/>
</dbReference>
<dbReference type="PANTHER" id="PTHR48079">
    <property type="entry name" value="PROTEIN YEEZ"/>
    <property type="match status" value="1"/>
</dbReference>
<protein>
    <recommendedName>
        <fullName evidence="1">NAD-dependent epimerase/dehydratase domain-containing protein</fullName>
    </recommendedName>
</protein>
<dbReference type="SUPFAM" id="SSF51735">
    <property type="entry name" value="NAD(P)-binding Rossmann-fold domains"/>
    <property type="match status" value="1"/>
</dbReference>
<dbReference type="PANTHER" id="PTHR48079:SF6">
    <property type="entry name" value="NAD(P)-BINDING DOMAIN-CONTAINING PROTEIN-RELATED"/>
    <property type="match status" value="1"/>
</dbReference>
<keyword evidence="3" id="KW-1185">Reference proteome</keyword>
<dbReference type="InterPro" id="IPR051783">
    <property type="entry name" value="NAD(P)-dependent_oxidoreduct"/>
</dbReference>